<keyword evidence="5" id="KW-1185">Reference proteome</keyword>
<comment type="caution">
    <text evidence="4">The sequence shown here is derived from an EMBL/GenBank/DDBJ whole genome shotgun (WGS) entry which is preliminary data.</text>
</comment>
<evidence type="ECO:0008006" key="6">
    <source>
        <dbReference type="Google" id="ProtNLM"/>
    </source>
</evidence>
<evidence type="ECO:0000256" key="1">
    <source>
        <dbReference type="ARBA" id="ARBA00007712"/>
    </source>
</evidence>
<dbReference type="InterPro" id="IPR039177">
    <property type="entry name" value="SMG9"/>
</dbReference>
<accession>A0A9P6X2G3</accession>
<reference evidence="4" key="1">
    <citation type="journal article" date="2020" name="Microb. Genom.">
        <title>Genetic diversity of clinical and environmental Mucorales isolates obtained from an investigation of mucormycosis cases among solid organ transplant recipients.</title>
        <authorList>
            <person name="Nguyen M.H."/>
            <person name="Kaul D."/>
            <person name="Muto C."/>
            <person name="Cheng S.J."/>
            <person name="Richter R.A."/>
            <person name="Bruno V.M."/>
            <person name="Liu G."/>
            <person name="Beyhan S."/>
            <person name="Sundermann A.J."/>
            <person name="Mounaud S."/>
            <person name="Pasculle A.W."/>
            <person name="Nierman W.C."/>
            <person name="Driscoll E."/>
            <person name="Cumbie R."/>
            <person name="Clancy C.J."/>
            <person name="Dupont C.L."/>
        </authorList>
    </citation>
    <scope>NUCLEOTIDE SEQUENCE</scope>
    <source>
        <strain evidence="4">GL11</strain>
    </source>
</reference>
<feature type="region of interest" description="Disordered" evidence="3">
    <location>
        <begin position="1"/>
        <end position="27"/>
    </location>
</feature>
<evidence type="ECO:0000313" key="5">
    <source>
        <dbReference type="Proteomes" id="UP000716291"/>
    </source>
</evidence>
<dbReference type="Gene3D" id="3.40.50.300">
    <property type="entry name" value="P-loop containing nucleotide triphosphate hydrolases"/>
    <property type="match status" value="1"/>
</dbReference>
<organism evidence="4 5">
    <name type="scientific">Rhizopus oryzae</name>
    <name type="common">Mucormycosis agent</name>
    <name type="synonym">Rhizopus arrhizus var. delemar</name>
    <dbReference type="NCBI Taxonomy" id="64495"/>
    <lineage>
        <taxon>Eukaryota</taxon>
        <taxon>Fungi</taxon>
        <taxon>Fungi incertae sedis</taxon>
        <taxon>Mucoromycota</taxon>
        <taxon>Mucoromycotina</taxon>
        <taxon>Mucoromycetes</taxon>
        <taxon>Mucorales</taxon>
        <taxon>Mucorineae</taxon>
        <taxon>Rhizopodaceae</taxon>
        <taxon>Rhizopus</taxon>
    </lineage>
</organism>
<evidence type="ECO:0000313" key="4">
    <source>
        <dbReference type="EMBL" id="KAG1303468.1"/>
    </source>
</evidence>
<dbReference type="Proteomes" id="UP000716291">
    <property type="component" value="Unassembled WGS sequence"/>
</dbReference>
<proteinExistence type="inferred from homology"/>
<dbReference type="AlphaFoldDB" id="A0A9P6X2G3"/>
<dbReference type="SUPFAM" id="SSF52540">
    <property type="entry name" value="P-loop containing nucleoside triphosphate hydrolases"/>
    <property type="match status" value="1"/>
</dbReference>
<keyword evidence="2" id="KW-0866">Nonsense-mediated mRNA decay</keyword>
<dbReference type="PANTHER" id="PTHR14270:SF0">
    <property type="entry name" value="NONSENSE-MEDIATED MRNA DECAY FACTOR SMG9"/>
    <property type="match status" value="1"/>
</dbReference>
<dbReference type="InterPro" id="IPR027417">
    <property type="entry name" value="P-loop_NTPase"/>
</dbReference>
<comment type="similarity">
    <text evidence="1">Belongs to the SMG9 family.</text>
</comment>
<dbReference type="OrthoDB" id="79514at2759"/>
<evidence type="ECO:0000256" key="2">
    <source>
        <dbReference type="ARBA" id="ARBA00023161"/>
    </source>
</evidence>
<sequence>MSNSEPSSRDFNRRRDRRKQGLNSFTKAPPVILDRRERVMIKPEEKKSSTEFVEGKTAGDLVIPFLRRPGKFNTEGILKVNLADYPGHFVIGIVGKQGVGKSTILSHFAPQPDQIFSTQSCDQFLLSGHRTEGIDMYVTPERAILLDTEPLLSWTVLEKVLRNESLEGLNPDVYLEMDSIYHLLFLLSICNVVLIVSNGPEVDLDILQLLQRAELLKFNIPEYPLLAGHQDINYYPDIVFVCNKCKSQDFTWEKYMDLQVSLDILFKESELKTNGLIHFNHILPSFYDSNGSNVFLLPDQIEEKQIESFNTLASTLRNQVLSAPRKIGKKGQVSEKDWLRNAVKIYELVHKSDYMNEYLQVIRKLRDS</sequence>
<dbReference type="PANTHER" id="PTHR14270">
    <property type="entry name" value="NONSENSE-MEDIATED MRNA DECAY FACTOR SMG9"/>
    <property type="match status" value="1"/>
</dbReference>
<dbReference type="EMBL" id="JAANQT010001971">
    <property type="protein sequence ID" value="KAG1303468.1"/>
    <property type="molecule type" value="Genomic_DNA"/>
</dbReference>
<evidence type="ECO:0000256" key="3">
    <source>
        <dbReference type="SAM" id="MobiDB-lite"/>
    </source>
</evidence>
<name>A0A9P6X2G3_RHIOR</name>
<gene>
    <name evidence="4" type="ORF">G6F64_010046</name>
</gene>
<dbReference type="GO" id="GO:0000184">
    <property type="term" value="P:nuclear-transcribed mRNA catabolic process, nonsense-mediated decay"/>
    <property type="evidence" value="ECO:0007669"/>
    <property type="project" value="UniProtKB-KW"/>
</dbReference>
<protein>
    <recommendedName>
        <fullName evidence="6">Protein SMG9</fullName>
    </recommendedName>
</protein>